<proteinExistence type="predicted"/>
<evidence type="ECO:0000313" key="3">
    <source>
        <dbReference type="Proteomes" id="UP000326757"/>
    </source>
</evidence>
<keyword evidence="3" id="KW-1185">Reference proteome</keyword>
<feature type="compositionally biased region" description="Polar residues" evidence="1">
    <location>
        <begin position="21"/>
        <end position="31"/>
    </location>
</feature>
<sequence>MDPSANQFVLSSQVKHKNKENTSSGPSSGSPQARRHRADIIDNRSVSQGLQDWMERRIAGIIHTVRETSSIPPNVQENVGVELQNLLVDFTAQQVFVTQNEQQWMKKVRDLERQLFDAVREFSDDTGEDTRRELLDVIATQREQLQIKENQLNGKRILWLASHPPASQQRYSDNNPLRLPGGNSRPQLQLENTPSWGVDNFDYRTSGSTSMTRLSRSSLAAMENAAIGNTTPPTQEEYDRVKASVTVAVPDSALQSVPSILDLRDHQKIQTETAINHHRSELPLVPYKSPTDNIHDLCVEFTDDFAKLFGSMEGWSREYASIPNISGDRTIAATNQNLWTYMMSLTYNDPQSAHSHVMALLSNEKTRYWFVMRMALEYCFTQIMSINAFQQYNHGVHDHLASIKERLAAKPIPSAEKRQELVAEQSALIKSVIKSRDYGAFRNDALIHHTKSLRDMLGPLMNKGCSRTKAGSDLGLMIISSMEIGAKMWTAKLSFQIVFPELLGAKYTAGTMIAKDHPHDNPYQLQTRQKRIKLVMTPSITMRDDNSITIIAKNLHKANVLLMT</sequence>
<dbReference type="AlphaFoldDB" id="A0A5N6K9K7"/>
<dbReference type="OrthoDB" id="4203839at2759"/>
<feature type="compositionally biased region" description="Polar residues" evidence="1">
    <location>
        <begin position="166"/>
        <end position="175"/>
    </location>
</feature>
<gene>
    <name evidence="2" type="ORF">EYC80_000091</name>
</gene>
<feature type="region of interest" description="Disordered" evidence="1">
    <location>
        <begin position="166"/>
        <end position="188"/>
    </location>
</feature>
<comment type="caution">
    <text evidence="2">The sequence shown here is derived from an EMBL/GenBank/DDBJ whole genome shotgun (WGS) entry which is preliminary data.</text>
</comment>
<feature type="region of interest" description="Disordered" evidence="1">
    <location>
        <begin position="1"/>
        <end position="39"/>
    </location>
</feature>
<evidence type="ECO:0000256" key="1">
    <source>
        <dbReference type="SAM" id="MobiDB-lite"/>
    </source>
</evidence>
<organism evidence="2 3">
    <name type="scientific">Monilinia laxa</name>
    <name type="common">Brown rot fungus</name>
    <name type="synonym">Sclerotinia laxa</name>
    <dbReference type="NCBI Taxonomy" id="61186"/>
    <lineage>
        <taxon>Eukaryota</taxon>
        <taxon>Fungi</taxon>
        <taxon>Dikarya</taxon>
        <taxon>Ascomycota</taxon>
        <taxon>Pezizomycotina</taxon>
        <taxon>Leotiomycetes</taxon>
        <taxon>Helotiales</taxon>
        <taxon>Sclerotiniaceae</taxon>
        <taxon>Monilinia</taxon>
    </lineage>
</organism>
<reference evidence="2 3" key="1">
    <citation type="submission" date="2019-06" db="EMBL/GenBank/DDBJ databases">
        <title>Genome Sequence of the Brown Rot Fungal Pathogen Monilinia laxa.</title>
        <authorList>
            <person name="De Miccolis Angelini R.M."/>
            <person name="Landi L."/>
            <person name="Abate D."/>
            <person name="Pollastro S."/>
            <person name="Romanazzi G."/>
            <person name="Faretra F."/>
        </authorList>
    </citation>
    <scope>NUCLEOTIDE SEQUENCE [LARGE SCALE GENOMIC DNA]</scope>
    <source>
        <strain evidence="2 3">Mlax316</strain>
    </source>
</reference>
<protein>
    <submittedName>
        <fullName evidence="2">Uncharacterized protein</fullName>
    </submittedName>
</protein>
<name>A0A5N6K9K7_MONLA</name>
<accession>A0A5N6K9K7</accession>
<feature type="compositionally biased region" description="Polar residues" evidence="1">
    <location>
        <begin position="1"/>
        <end position="13"/>
    </location>
</feature>
<dbReference type="EMBL" id="VIGI01000005">
    <property type="protein sequence ID" value="KAB8299845.1"/>
    <property type="molecule type" value="Genomic_DNA"/>
</dbReference>
<dbReference type="Proteomes" id="UP000326757">
    <property type="component" value="Unassembled WGS sequence"/>
</dbReference>
<evidence type="ECO:0000313" key="2">
    <source>
        <dbReference type="EMBL" id="KAB8299845.1"/>
    </source>
</evidence>